<protein>
    <recommendedName>
        <fullName evidence="4">Major facilitator superfamily (MFS) profile domain-containing protein</fullName>
    </recommendedName>
</protein>
<name>A0A2M7UBH8_9BACT</name>
<feature type="transmembrane region" description="Helical" evidence="1">
    <location>
        <begin position="12"/>
        <end position="30"/>
    </location>
</feature>
<reference evidence="3" key="1">
    <citation type="submission" date="2017-09" db="EMBL/GenBank/DDBJ databases">
        <title>Depth-based differentiation of microbial function through sediment-hosted aquifers and enrichment of novel symbionts in the deep terrestrial subsurface.</title>
        <authorList>
            <person name="Probst A.J."/>
            <person name="Ladd B."/>
            <person name="Jarett J.K."/>
            <person name="Geller-Mcgrath D.E."/>
            <person name="Sieber C.M.K."/>
            <person name="Emerson J.B."/>
            <person name="Anantharaman K."/>
            <person name="Thomas B.C."/>
            <person name="Malmstrom R."/>
            <person name="Stieglmeier M."/>
            <person name="Klingl A."/>
            <person name="Woyke T."/>
            <person name="Ryan C.M."/>
            <person name="Banfield J.F."/>
        </authorList>
    </citation>
    <scope>NUCLEOTIDE SEQUENCE [LARGE SCALE GENOMIC DNA]</scope>
</reference>
<evidence type="ECO:0000313" key="3">
    <source>
        <dbReference type="Proteomes" id="UP000230177"/>
    </source>
</evidence>
<dbReference type="SUPFAM" id="SSF103473">
    <property type="entry name" value="MFS general substrate transporter"/>
    <property type="match status" value="1"/>
</dbReference>
<dbReference type="EMBL" id="PFOE01000028">
    <property type="protein sequence ID" value="PIZ68595.1"/>
    <property type="molecule type" value="Genomic_DNA"/>
</dbReference>
<keyword evidence="1" id="KW-0472">Membrane</keyword>
<accession>A0A2M7UBH8</accession>
<feature type="transmembrane region" description="Helical" evidence="1">
    <location>
        <begin position="36"/>
        <end position="54"/>
    </location>
</feature>
<dbReference type="GO" id="GO:0022857">
    <property type="term" value="F:transmembrane transporter activity"/>
    <property type="evidence" value="ECO:0007669"/>
    <property type="project" value="InterPro"/>
</dbReference>
<dbReference type="Gene3D" id="1.20.1250.20">
    <property type="entry name" value="MFS general substrate transporter like domains"/>
    <property type="match status" value="1"/>
</dbReference>
<proteinExistence type="predicted"/>
<sequence length="146" mass="16607">MKLNVFIKSLVLNDAIFWFSNYLFLSIASIHISKNMINGSTLTAGVSFGTYFLFRGFTDLISPYLHKRLNNKYKIIVLTICILIVSIAFLLLSFVHNAYFAILLFAIIGISIGVYNPIKYAFFSQHLDRNKEEKEWGLIDGLGLIS</sequence>
<dbReference type="AlphaFoldDB" id="A0A2M7UBH8"/>
<organism evidence="2 3">
    <name type="scientific">Candidatus Roizmanbacteria bacterium CG_4_10_14_0_2_um_filter_36_35</name>
    <dbReference type="NCBI Taxonomy" id="1974822"/>
    <lineage>
        <taxon>Bacteria</taxon>
        <taxon>Candidatus Roizmaniibacteriota</taxon>
    </lineage>
</organism>
<dbReference type="InterPro" id="IPR011701">
    <property type="entry name" value="MFS"/>
</dbReference>
<evidence type="ECO:0000256" key="1">
    <source>
        <dbReference type="SAM" id="Phobius"/>
    </source>
</evidence>
<dbReference type="Proteomes" id="UP000230177">
    <property type="component" value="Unassembled WGS sequence"/>
</dbReference>
<evidence type="ECO:0008006" key="4">
    <source>
        <dbReference type="Google" id="ProtNLM"/>
    </source>
</evidence>
<feature type="non-terminal residue" evidence="2">
    <location>
        <position position="146"/>
    </location>
</feature>
<evidence type="ECO:0000313" key="2">
    <source>
        <dbReference type="EMBL" id="PIZ68595.1"/>
    </source>
</evidence>
<dbReference type="Pfam" id="PF07690">
    <property type="entry name" value="MFS_1"/>
    <property type="match status" value="1"/>
</dbReference>
<comment type="caution">
    <text evidence="2">The sequence shown here is derived from an EMBL/GenBank/DDBJ whole genome shotgun (WGS) entry which is preliminary data.</text>
</comment>
<gene>
    <name evidence="2" type="ORF">COY13_00850</name>
</gene>
<feature type="transmembrane region" description="Helical" evidence="1">
    <location>
        <begin position="75"/>
        <end position="92"/>
    </location>
</feature>
<feature type="transmembrane region" description="Helical" evidence="1">
    <location>
        <begin position="98"/>
        <end position="118"/>
    </location>
</feature>
<keyword evidence="1" id="KW-0812">Transmembrane</keyword>
<dbReference type="InterPro" id="IPR036259">
    <property type="entry name" value="MFS_trans_sf"/>
</dbReference>
<keyword evidence="1" id="KW-1133">Transmembrane helix</keyword>